<comment type="subcellular location">
    <subcellularLocation>
        <location evidence="1">Cell membrane</location>
        <topology evidence="1">Multi-pass membrane protein</topology>
    </subcellularLocation>
</comment>
<evidence type="ECO:0000313" key="14">
    <source>
        <dbReference type="Proteomes" id="UP001196980"/>
    </source>
</evidence>
<evidence type="ECO:0000256" key="10">
    <source>
        <dbReference type="ARBA" id="ARBA00023004"/>
    </source>
</evidence>
<keyword evidence="6 12" id="KW-0812">Transmembrane</keyword>
<evidence type="ECO:0000256" key="3">
    <source>
        <dbReference type="ARBA" id="ARBA00022448"/>
    </source>
</evidence>
<feature type="transmembrane region" description="Helical" evidence="12">
    <location>
        <begin position="227"/>
        <end position="248"/>
    </location>
</feature>
<feature type="transmembrane region" description="Helical" evidence="12">
    <location>
        <begin position="378"/>
        <end position="406"/>
    </location>
</feature>
<proteinExistence type="inferred from homology"/>
<feature type="transmembrane region" description="Helical" evidence="12">
    <location>
        <begin position="545"/>
        <end position="568"/>
    </location>
</feature>
<keyword evidence="9 12" id="KW-1133">Transmembrane helix</keyword>
<name>A0ABS6RTV7_9BACT</name>
<evidence type="ECO:0000256" key="8">
    <source>
        <dbReference type="ARBA" id="ARBA00022982"/>
    </source>
</evidence>
<dbReference type="Pfam" id="PF01654">
    <property type="entry name" value="Cyt_bd_oxida_I"/>
    <property type="match status" value="1"/>
</dbReference>
<feature type="transmembrane region" description="Helical" evidence="12">
    <location>
        <begin position="338"/>
        <end position="358"/>
    </location>
</feature>
<accession>A0ABS6RTV7</accession>
<evidence type="ECO:0000256" key="11">
    <source>
        <dbReference type="ARBA" id="ARBA00023136"/>
    </source>
</evidence>
<feature type="transmembrane region" description="Helical" evidence="12">
    <location>
        <begin position="303"/>
        <end position="326"/>
    </location>
</feature>
<evidence type="ECO:0000313" key="13">
    <source>
        <dbReference type="EMBL" id="MBV6340052.1"/>
    </source>
</evidence>
<dbReference type="Proteomes" id="UP001196980">
    <property type="component" value="Unassembled WGS sequence"/>
</dbReference>
<keyword evidence="5" id="KW-0349">Heme</keyword>
<protein>
    <submittedName>
        <fullName evidence="13">Cytochrome ubiquinol oxidase subunit I</fullName>
    </submittedName>
</protein>
<feature type="transmembrane region" description="Helical" evidence="12">
    <location>
        <begin position="104"/>
        <end position="124"/>
    </location>
</feature>
<dbReference type="RefSeq" id="WP_218250671.1">
    <property type="nucleotide sequence ID" value="NZ_JABXWD010000004.1"/>
</dbReference>
<feature type="transmembrane region" description="Helical" evidence="12">
    <location>
        <begin position="260"/>
        <end position="283"/>
    </location>
</feature>
<feature type="transmembrane region" description="Helical" evidence="12">
    <location>
        <begin position="139"/>
        <end position="158"/>
    </location>
</feature>
<evidence type="ECO:0000256" key="12">
    <source>
        <dbReference type="SAM" id="Phobius"/>
    </source>
</evidence>
<evidence type="ECO:0000256" key="1">
    <source>
        <dbReference type="ARBA" id="ARBA00004651"/>
    </source>
</evidence>
<feature type="transmembrane region" description="Helical" evidence="12">
    <location>
        <begin position="426"/>
        <end position="446"/>
    </location>
</feature>
<keyword evidence="3" id="KW-0813">Transport</keyword>
<reference evidence="13 14" key="1">
    <citation type="journal article" date="2020" name="J Geophys Res Biogeosci">
        <title>Magnetotaxis as an Adaptation to Enable Bacterial Shuttling of Microbial Sulfur and Sulfur Cycling Across Aquatic Oxic#Anoxic Interfaces.</title>
        <authorList>
            <person name="Li J."/>
            <person name="Liu P."/>
            <person name="Wang J."/>
            <person name="Roberts A.P."/>
            <person name="Pan Y."/>
        </authorList>
    </citation>
    <scope>NUCLEOTIDE SEQUENCE [LARGE SCALE GENOMIC DNA]</scope>
    <source>
        <strain evidence="13 14">MYR-1_YQ</strain>
    </source>
</reference>
<dbReference type="InterPro" id="IPR002585">
    <property type="entry name" value="Cyt-d_ubiquinol_oxidase_su_1"/>
</dbReference>
<dbReference type="PANTHER" id="PTHR30365">
    <property type="entry name" value="CYTOCHROME D UBIQUINOL OXIDASE"/>
    <property type="match status" value="1"/>
</dbReference>
<dbReference type="EMBL" id="JABXWD010000004">
    <property type="protein sequence ID" value="MBV6340052.1"/>
    <property type="molecule type" value="Genomic_DNA"/>
</dbReference>
<keyword evidence="11 12" id="KW-0472">Membrane</keyword>
<sequence length="583" mass="65374">MAEVSVTKGLIKGVVKITLLLTVAFVCLFAFGKMLSAPTEDGYRFFPLIGSRVWVWIIAQLHLNFAAFVLGVPIFAVSMEFLSWKRSDDRLDRIAYDFTKIFTLAYTLTAIAGTVLLVSLPLLYPKFIDHMLKILGPTWWAYILLMYGEVLVCYYYYYSWRQMKDKKGTHVAIGGLLNIMGAMMLLLTSSWVGYMTTPAGVSETGELVNRWAAINTYMWIPLSLHRLVANVVFGAGIAAAYAAYRFITSETDEDRAYYDWMGYTSAMISIGASIILPGIGYLLGVEIYQFNEQMGIQLMGGFFAWMWVMQAILIGAILMFVNYYLWISLNKMPGGERYFKYVKYLFIVMLMGYAIWLTPHSVALSLEEARRIGAYHPILGNLGVMAAKNTAVVISYLATFLSYAIFKMSNKEPIVPWAKAGNAARIAIVFVSTVSMLGIGVYSYFVSSAIRVKVLSPIQFGIFFLTIIVLFILDNMMYKNARTIGEPRWGQMPERSQYALIGITVTFTWLMAMMGYMRSGGRQFWHVYGVMKDTSPDAYLPTHGYAGIVCSVVTIIFFLLIGMLFASIMKLEKAAAAKGGAKA</sequence>
<gene>
    <name evidence="13" type="ORF">HWQ67_00490</name>
</gene>
<keyword evidence="4" id="KW-1003">Cell membrane</keyword>
<organism evidence="13 14">
    <name type="scientific">Candidatus Magnetobacterium casense</name>
    <dbReference type="NCBI Taxonomy" id="1455061"/>
    <lineage>
        <taxon>Bacteria</taxon>
        <taxon>Pseudomonadati</taxon>
        <taxon>Nitrospirota</taxon>
        <taxon>Thermodesulfovibrionia</taxon>
        <taxon>Thermodesulfovibrionales</taxon>
        <taxon>Candidatus Magnetobacteriaceae</taxon>
        <taxon>Candidatus Magnetobacterium</taxon>
    </lineage>
</organism>
<feature type="transmembrane region" description="Helical" evidence="12">
    <location>
        <begin position="170"/>
        <end position="194"/>
    </location>
</feature>
<evidence type="ECO:0000256" key="9">
    <source>
        <dbReference type="ARBA" id="ARBA00022989"/>
    </source>
</evidence>
<comment type="caution">
    <text evidence="13">The sequence shown here is derived from an EMBL/GenBank/DDBJ whole genome shotgun (WGS) entry which is preliminary data.</text>
</comment>
<feature type="transmembrane region" description="Helical" evidence="12">
    <location>
        <begin position="458"/>
        <end position="477"/>
    </location>
</feature>
<keyword evidence="14" id="KW-1185">Reference proteome</keyword>
<keyword evidence="10" id="KW-0408">Iron</keyword>
<feature type="transmembrane region" description="Helical" evidence="12">
    <location>
        <begin position="13"/>
        <end position="31"/>
    </location>
</feature>
<feature type="transmembrane region" description="Helical" evidence="12">
    <location>
        <begin position="498"/>
        <end position="517"/>
    </location>
</feature>
<feature type="transmembrane region" description="Helical" evidence="12">
    <location>
        <begin position="65"/>
        <end position="84"/>
    </location>
</feature>
<keyword evidence="7" id="KW-0479">Metal-binding</keyword>
<evidence type="ECO:0000256" key="7">
    <source>
        <dbReference type="ARBA" id="ARBA00022723"/>
    </source>
</evidence>
<evidence type="ECO:0000256" key="4">
    <source>
        <dbReference type="ARBA" id="ARBA00022475"/>
    </source>
</evidence>
<evidence type="ECO:0000256" key="6">
    <source>
        <dbReference type="ARBA" id="ARBA00022692"/>
    </source>
</evidence>
<evidence type="ECO:0000256" key="2">
    <source>
        <dbReference type="ARBA" id="ARBA00009819"/>
    </source>
</evidence>
<keyword evidence="8" id="KW-0249">Electron transport</keyword>
<evidence type="ECO:0000256" key="5">
    <source>
        <dbReference type="ARBA" id="ARBA00022617"/>
    </source>
</evidence>
<comment type="similarity">
    <text evidence="2">Belongs to the cytochrome ubiquinol oxidase subunit 1 family.</text>
</comment>
<dbReference type="PANTHER" id="PTHR30365:SF14">
    <property type="entry name" value="CYTOCHROME BD MENAQUINOL OXIDASE SUBUNIT I-RELATED"/>
    <property type="match status" value="1"/>
</dbReference>